<name>A0A645C4J2_9ZZZZ</name>
<feature type="region of interest" description="Disordered" evidence="1">
    <location>
        <begin position="96"/>
        <end position="120"/>
    </location>
</feature>
<comment type="caution">
    <text evidence="2">The sequence shown here is derived from an EMBL/GenBank/DDBJ whole genome shotgun (WGS) entry which is preliminary data.</text>
</comment>
<organism evidence="2">
    <name type="scientific">bioreactor metagenome</name>
    <dbReference type="NCBI Taxonomy" id="1076179"/>
    <lineage>
        <taxon>unclassified sequences</taxon>
        <taxon>metagenomes</taxon>
        <taxon>ecological metagenomes</taxon>
    </lineage>
</organism>
<proteinExistence type="predicted"/>
<reference evidence="2" key="1">
    <citation type="submission" date="2019-08" db="EMBL/GenBank/DDBJ databases">
        <authorList>
            <person name="Kucharzyk K."/>
            <person name="Murdoch R.W."/>
            <person name="Higgins S."/>
            <person name="Loffler F."/>
        </authorList>
    </citation>
    <scope>NUCLEOTIDE SEQUENCE</scope>
</reference>
<evidence type="ECO:0000313" key="2">
    <source>
        <dbReference type="EMBL" id="MPM68874.1"/>
    </source>
</evidence>
<dbReference type="EMBL" id="VSSQ01022512">
    <property type="protein sequence ID" value="MPM68874.1"/>
    <property type="molecule type" value="Genomic_DNA"/>
</dbReference>
<dbReference type="AlphaFoldDB" id="A0A645C4J2"/>
<accession>A0A645C4J2</accession>
<feature type="compositionally biased region" description="Basic and acidic residues" evidence="1">
    <location>
        <begin position="96"/>
        <end position="108"/>
    </location>
</feature>
<gene>
    <name evidence="2" type="ORF">SDC9_115809</name>
</gene>
<protein>
    <submittedName>
        <fullName evidence="2">Uncharacterized protein</fullName>
    </submittedName>
</protein>
<sequence length="120" mass="13531">MFQLHRSGIDKGKNGLQAENILGDQISRDGCGCRGRQYDGRKTSVDLLQREHNPCDRRIERRRKTSGRAACHKKVFRGLVIFGKKRRQCLCAARPDMDRRTFPPDRHAAKGGGDPADKTG</sequence>
<evidence type="ECO:0000256" key="1">
    <source>
        <dbReference type="SAM" id="MobiDB-lite"/>
    </source>
</evidence>